<accession>A0A9P0Z1R3</accession>
<evidence type="ECO:0000259" key="1">
    <source>
        <dbReference type="Pfam" id="PF10536"/>
    </source>
</evidence>
<name>A0A9P0Z1R3_CUSEU</name>
<comment type="caution">
    <text evidence="2">The sequence shown here is derived from an EMBL/GenBank/DDBJ whole genome shotgun (WGS) entry which is preliminary data.</text>
</comment>
<gene>
    <name evidence="2" type="ORF">CEURO_LOCUS8686</name>
</gene>
<keyword evidence="3" id="KW-1185">Reference proteome</keyword>
<dbReference type="Pfam" id="PF10536">
    <property type="entry name" value="PMD"/>
    <property type="match status" value="1"/>
</dbReference>
<dbReference type="EMBL" id="CAMAPE010000017">
    <property type="protein sequence ID" value="CAH9083620.1"/>
    <property type="molecule type" value="Genomic_DNA"/>
</dbReference>
<dbReference type="AlphaFoldDB" id="A0A9P0Z1R3"/>
<dbReference type="Proteomes" id="UP001152484">
    <property type="component" value="Unassembled WGS sequence"/>
</dbReference>
<dbReference type="InterPro" id="IPR044824">
    <property type="entry name" value="MAIN-like"/>
</dbReference>
<dbReference type="PANTHER" id="PTHR46033:SF8">
    <property type="entry name" value="PROTEIN MAINTENANCE OF MERISTEMS-LIKE"/>
    <property type="match status" value="1"/>
</dbReference>
<proteinExistence type="predicted"/>
<protein>
    <recommendedName>
        <fullName evidence="1">Aminotransferase-like plant mobile domain-containing protein</fullName>
    </recommendedName>
</protein>
<evidence type="ECO:0000313" key="2">
    <source>
        <dbReference type="EMBL" id="CAH9083620.1"/>
    </source>
</evidence>
<feature type="non-terminal residue" evidence="2">
    <location>
        <position position="152"/>
    </location>
</feature>
<sequence length="152" mass="17675">MGGFLLLIQLWSWEHIHIGRPAILRYHGVDGGPLDDAMDQHDASVLGPHHFRGKDPLGRRWLFAHVTRTSSAVGLWYYRDALDHMCDDRMTWMPYTHEILGRLPPFGREHTEIWRACVPLICFDVVEHHFPDRVLRQFGLQQVILEPCDTSV</sequence>
<organism evidence="2 3">
    <name type="scientific">Cuscuta europaea</name>
    <name type="common">European dodder</name>
    <dbReference type="NCBI Taxonomy" id="41803"/>
    <lineage>
        <taxon>Eukaryota</taxon>
        <taxon>Viridiplantae</taxon>
        <taxon>Streptophyta</taxon>
        <taxon>Embryophyta</taxon>
        <taxon>Tracheophyta</taxon>
        <taxon>Spermatophyta</taxon>
        <taxon>Magnoliopsida</taxon>
        <taxon>eudicotyledons</taxon>
        <taxon>Gunneridae</taxon>
        <taxon>Pentapetalae</taxon>
        <taxon>asterids</taxon>
        <taxon>lamiids</taxon>
        <taxon>Solanales</taxon>
        <taxon>Convolvulaceae</taxon>
        <taxon>Cuscuteae</taxon>
        <taxon>Cuscuta</taxon>
        <taxon>Cuscuta subgen. Cuscuta</taxon>
    </lineage>
</organism>
<dbReference type="PANTHER" id="PTHR46033">
    <property type="entry name" value="PROTEIN MAIN-LIKE 2"/>
    <property type="match status" value="1"/>
</dbReference>
<dbReference type="OrthoDB" id="1716420at2759"/>
<reference evidence="2" key="1">
    <citation type="submission" date="2022-07" db="EMBL/GenBank/DDBJ databases">
        <authorList>
            <person name="Macas J."/>
            <person name="Novak P."/>
            <person name="Neumann P."/>
        </authorList>
    </citation>
    <scope>NUCLEOTIDE SEQUENCE</scope>
</reference>
<evidence type="ECO:0000313" key="3">
    <source>
        <dbReference type="Proteomes" id="UP001152484"/>
    </source>
</evidence>
<dbReference type="InterPro" id="IPR019557">
    <property type="entry name" value="AminoTfrase-like_pln_mobile"/>
</dbReference>
<feature type="domain" description="Aminotransferase-like plant mobile" evidence="1">
    <location>
        <begin position="2"/>
        <end position="148"/>
    </location>
</feature>
<dbReference type="GO" id="GO:0010073">
    <property type="term" value="P:meristem maintenance"/>
    <property type="evidence" value="ECO:0007669"/>
    <property type="project" value="InterPro"/>
</dbReference>